<proteinExistence type="predicted"/>
<dbReference type="InterPro" id="IPR027450">
    <property type="entry name" value="AlkB-like"/>
</dbReference>
<evidence type="ECO:0000313" key="4">
    <source>
        <dbReference type="WBParaSite" id="Pan_g2600.t1"/>
    </source>
</evidence>
<dbReference type="PANTHER" id="PTHR21052">
    <property type="entry name" value="SPERMATOGENESIS ASSOCIATED 11-RELATED"/>
    <property type="match status" value="1"/>
</dbReference>
<dbReference type="PANTHER" id="PTHR21052:SF0">
    <property type="entry name" value="ALPHA-KETOGLUTARATE-DEPENDENT DIOXYGENASE ALKB HOMOLOG 7, MITOCHONDRIAL"/>
    <property type="match status" value="1"/>
</dbReference>
<comment type="cofactor">
    <cofactor evidence="1">
        <name>Fe(2+)</name>
        <dbReference type="ChEBI" id="CHEBI:29033"/>
    </cofactor>
</comment>
<keyword evidence="3" id="KW-1185">Reference proteome</keyword>
<dbReference type="AlphaFoldDB" id="A0A7E4VRM9"/>
<dbReference type="GO" id="GO:0006974">
    <property type="term" value="P:DNA damage response"/>
    <property type="evidence" value="ECO:0007669"/>
    <property type="project" value="InterPro"/>
</dbReference>
<dbReference type="InterPro" id="IPR032870">
    <property type="entry name" value="ALKBH7-like"/>
</dbReference>
<dbReference type="GO" id="GO:0006631">
    <property type="term" value="P:fatty acid metabolic process"/>
    <property type="evidence" value="ECO:0007669"/>
    <property type="project" value="TreeGrafter"/>
</dbReference>
<dbReference type="Pfam" id="PF13532">
    <property type="entry name" value="2OG-FeII_Oxy_2"/>
    <property type="match status" value="1"/>
</dbReference>
<evidence type="ECO:0000259" key="2">
    <source>
        <dbReference type="Pfam" id="PF13532"/>
    </source>
</evidence>
<organism evidence="3 4">
    <name type="scientific">Panagrellus redivivus</name>
    <name type="common">Microworm</name>
    <dbReference type="NCBI Taxonomy" id="6233"/>
    <lineage>
        <taxon>Eukaryota</taxon>
        <taxon>Metazoa</taxon>
        <taxon>Ecdysozoa</taxon>
        <taxon>Nematoda</taxon>
        <taxon>Chromadorea</taxon>
        <taxon>Rhabditida</taxon>
        <taxon>Tylenchina</taxon>
        <taxon>Panagrolaimomorpha</taxon>
        <taxon>Panagrolaimoidea</taxon>
        <taxon>Panagrolaimidae</taxon>
        <taxon>Panagrellus</taxon>
    </lineage>
</organism>
<dbReference type="GO" id="GO:0005759">
    <property type="term" value="C:mitochondrial matrix"/>
    <property type="evidence" value="ECO:0007669"/>
    <property type="project" value="TreeGrafter"/>
</dbReference>
<feature type="domain" description="Alpha-ketoglutarate-dependent dioxygenase AlkB-like" evidence="2">
    <location>
        <begin position="26"/>
        <end position="205"/>
    </location>
</feature>
<dbReference type="InterPro" id="IPR037151">
    <property type="entry name" value="AlkB-like_sf"/>
</dbReference>
<evidence type="ECO:0000313" key="3">
    <source>
        <dbReference type="Proteomes" id="UP000492821"/>
    </source>
</evidence>
<reference evidence="4" key="2">
    <citation type="submission" date="2020-10" db="UniProtKB">
        <authorList>
            <consortium name="WormBaseParasite"/>
        </authorList>
    </citation>
    <scope>IDENTIFICATION</scope>
</reference>
<protein>
    <submittedName>
        <fullName evidence="4">2OG-FeII_Oxy_2 domain-containing protein</fullName>
    </submittedName>
</protein>
<evidence type="ECO:0000256" key="1">
    <source>
        <dbReference type="ARBA" id="ARBA00001954"/>
    </source>
</evidence>
<dbReference type="WBParaSite" id="Pan_g2600.t1">
    <property type="protein sequence ID" value="Pan_g2600.t1"/>
    <property type="gene ID" value="Pan_g2600"/>
</dbReference>
<name>A0A7E4VRM9_PANRE</name>
<dbReference type="Gene3D" id="2.60.120.590">
    <property type="entry name" value="Alpha-ketoglutarate-dependent dioxygenase AlkB-like"/>
    <property type="match status" value="1"/>
</dbReference>
<dbReference type="SUPFAM" id="SSF51197">
    <property type="entry name" value="Clavaminate synthase-like"/>
    <property type="match status" value="1"/>
</dbReference>
<sequence>MRLSVIRRAASELLYIHNASKWPKALLDDVASQCTVQPDFITESEEASLLKEIEPHMKRLRYEKAHWDDAIYLYREREQRRWKPENEVVLDRIRKASFKPGAAHLSYIHVLDLHPEGHIKPHIDSVRYCGDVITGVSILSDCVMRLRHKDDKDVLIADLLLNRRSLYKLTGLGRYEFMHEILADEVSFFRDTRISKGRRISIICRDIPQRETAPNELQYKPLENVET</sequence>
<dbReference type="Proteomes" id="UP000492821">
    <property type="component" value="Unassembled WGS sequence"/>
</dbReference>
<accession>A0A7E4VRM9</accession>
<reference evidence="3" key="1">
    <citation type="journal article" date="2013" name="Genetics">
        <title>The draft genome and transcriptome of Panagrellus redivivus are shaped by the harsh demands of a free-living lifestyle.</title>
        <authorList>
            <person name="Srinivasan J."/>
            <person name="Dillman A.R."/>
            <person name="Macchietto M.G."/>
            <person name="Heikkinen L."/>
            <person name="Lakso M."/>
            <person name="Fracchia K.M."/>
            <person name="Antoshechkin I."/>
            <person name="Mortazavi A."/>
            <person name="Wong G."/>
            <person name="Sternberg P.W."/>
        </authorList>
    </citation>
    <scope>NUCLEOTIDE SEQUENCE [LARGE SCALE GENOMIC DNA]</scope>
    <source>
        <strain evidence="3">MT8872</strain>
    </source>
</reference>